<gene>
    <name evidence="2" type="ORF">NM125_06810</name>
</gene>
<accession>A0A9X2L3S2</accession>
<dbReference type="EMBL" id="JANDBC010000001">
    <property type="protein sequence ID" value="MCP9291288.1"/>
    <property type="molecule type" value="Genomic_DNA"/>
</dbReference>
<comment type="caution">
    <text evidence="2">The sequence shown here is derived from an EMBL/GenBank/DDBJ whole genome shotgun (WGS) entry which is preliminary data.</text>
</comment>
<evidence type="ECO:0000256" key="1">
    <source>
        <dbReference type="SAM" id="SignalP"/>
    </source>
</evidence>
<keyword evidence="3" id="KW-1185">Reference proteome</keyword>
<sequence length="242" mass="26533">MIQSLFKRFLLLVLIASPAFCYAQMFSVGDEVEQRSNPFAPYIRVGIQPIDFSYTGNPAALNSHQSLAFTGTAAHISFESGGFNIGASLGNDMTGLDNRNYFDLNINFTNPFYFVRRPNFGLGVPIQLGSKITSVRSDDISEEFSQTNLHAGAGGIAQLYFPDKLGVTAQFIPSFGFSTASGGLIGGNVFSMRGKARVNFYNLIFGRNISLGYDYIFDSYDIDGDEFDYDYSGHILTLGISL</sequence>
<feature type="chain" id="PRO_5040912535" description="Outer membrane protein beta-barrel domain-containing protein" evidence="1">
    <location>
        <begin position="24"/>
        <end position="242"/>
    </location>
</feature>
<organism evidence="2 3">
    <name type="scientific">Gracilimonas sediminicola</name>
    <dbReference type="NCBI Taxonomy" id="2952158"/>
    <lineage>
        <taxon>Bacteria</taxon>
        <taxon>Pseudomonadati</taxon>
        <taxon>Balneolota</taxon>
        <taxon>Balneolia</taxon>
        <taxon>Balneolales</taxon>
        <taxon>Balneolaceae</taxon>
        <taxon>Gracilimonas</taxon>
    </lineage>
</organism>
<protein>
    <recommendedName>
        <fullName evidence="4">Outer membrane protein beta-barrel domain-containing protein</fullName>
    </recommendedName>
</protein>
<keyword evidence="1" id="KW-0732">Signal</keyword>
<dbReference type="RefSeq" id="WP_255134094.1">
    <property type="nucleotide sequence ID" value="NZ_JANDBC010000001.1"/>
</dbReference>
<name>A0A9X2L3S2_9BACT</name>
<feature type="signal peptide" evidence="1">
    <location>
        <begin position="1"/>
        <end position="23"/>
    </location>
</feature>
<dbReference type="Proteomes" id="UP001139125">
    <property type="component" value="Unassembled WGS sequence"/>
</dbReference>
<proteinExistence type="predicted"/>
<evidence type="ECO:0000313" key="2">
    <source>
        <dbReference type="EMBL" id="MCP9291288.1"/>
    </source>
</evidence>
<reference evidence="2" key="1">
    <citation type="submission" date="2022-06" db="EMBL/GenBank/DDBJ databases">
        <title>Gracilimonas sp. CAU 1638 isolated from sea sediment.</title>
        <authorList>
            <person name="Kim W."/>
        </authorList>
    </citation>
    <scope>NUCLEOTIDE SEQUENCE</scope>
    <source>
        <strain evidence="2">CAU 1638</strain>
    </source>
</reference>
<evidence type="ECO:0000313" key="3">
    <source>
        <dbReference type="Proteomes" id="UP001139125"/>
    </source>
</evidence>
<evidence type="ECO:0008006" key="4">
    <source>
        <dbReference type="Google" id="ProtNLM"/>
    </source>
</evidence>
<dbReference type="AlphaFoldDB" id="A0A9X2L3S2"/>